<dbReference type="SUPFAM" id="SSF143011">
    <property type="entry name" value="RelE-like"/>
    <property type="match status" value="1"/>
</dbReference>
<name>A0A2T1C8K2_9CYAN</name>
<evidence type="ECO:0000313" key="1">
    <source>
        <dbReference type="EMBL" id="PSB04600.1"/>
    </source>
</evidence>
<dbReference type="OrthoDB" id="462654at2"/>
<organism evidence="1 2">
    <name type="scientific">Merismopedia glauca CCAP 1448/3</name>
    <dbReference type="NCBI Taxonomy" id="1296344"/>
    <lineage>
        <taxon>Bacteria</taxon>
        <taxon>Bacillati</taxon>
        <taxon>Cyanobacteriota</taxon>
        <taxon>Cyanophyceae</taxon>
        <taxon>Synechococcales</taxon>
        <taxon>Merismopediaceae</taxon>
        <taxon>Merismopedia</taxon>
    </lineage>
</organism>
<dbReference type="AlphaFoldDB" id="A0A2T1C8K2"/>
<dbReference type="InterPro" id="IPR004386">
    <property type="entry name" value="Toxin_YafQ-like"/>
</dbReference>
<dbReference type="Pfam" id="PF15738">
    <property type="entry name" value="YafQ_toxin"/>
    <property type="match status" value="1"/>
</dbReference>
<sequence>MVWSSGFSRTLKRLIRQKPQLRLTIEQTIQQLAEDPFHPSLRTHKLKGELSDKWACSIDYNNRILFKFVENFDSGTEEILLLTVGSHDEVY</sequence>
<comment type="caution">
    <text evidence="1">The sequence shown here is derived from an EMBL/GenBank/DDBJ whole genome shotgun (WGS) entry which is preliminary data.</text>
</comment>
<keyword evidence="2" id="KW-1185">Reference proteome</keyword>
<dbReference type="Gene3D" id="3.30.2310.20">
    <property type="entry name" value="RelE-like"/>
    <property type="match status" value="1"/>
</dbReference>
<proteinExistence type="predicted"/>
<dbReference type="RefSeq" id="WP_106287233.1">
    <property type="nucleotide sequence ID" value="NZ_CAWNTC010000177.1"/>
</dbReference>
<accession>A0A2T1C8K2</accession>
<gene>
    <name evidence="1" type="ORF">C7B64_03355</name>
</gene>
<dbReference type="Proteomes" id="UP000238762">
    <property type="component" value="Unassembled WGS sequence"/>
</dbReference>
<dbReference type="EMBL" id="PVWJ01000010">
    <property type="protein sequence ID" value="PSB04600.1"/>
    <property type="molecule type" value="Genomic_DNA"/>
</dbReference>
<evidence type="ECO:0000313" key="2">
    <source>
        <dbReference type="Proteomes" id="UP000238762"/>
    </source>
</evidence>
<dbReference type="InterPro" id="IPR035093">
    <property type="entry name" value="RelE/ParE_toxin_dom_sf"/>
</dbReference>
<protein>
    <submittedName>
        <fullName evidence="1">Type II toxin-antitoxin system mRNA interferase toxin, RelE/StbE family</fullName>
    </submittedName>
</protein>
<reference evidence="1 2" key="1">
    <citation type="submission" date="2018-02" db="EMBL/GenBank/DDBJ databases">
        <authorList>
            <person name="Cohen D.B."/>
            <person name="Kent A.D."/>
        </authorList>
    </citation>
    <scope>NUCLEOTIDE SEQUENCE [LARGE SCALE GENOMIC DNA]</scope>
    <source>
        <strain evidence="1 2">CCAP 1448/3</strain>
    </source>
</reference>
<reference evidence="1 2" key="2">
    <citation type="submission" date="2018-03" db="EMBL/GenBank/DDBJ databases">
        <title>The ancient ancestry and fast evolution of plastids.</title>
        <authorList>
            <person name="Moore K.R."/>
            <person name="Magnabosco C."/>
            <person name="Momper L."/>
            <person name="Gold D.A."/>
            <person name="Bosak T."/>
            <person name="Fournier G.P."/>
        </authorList>
    </citation>
    <scope>NUCLEOTIDE SEQUENCE [LARGE SCALE GENOMIC DNA]</scope>
    <source>
        <strain evidence="1 2">CCAP 1448/3</strain>
    </source>
</reference>